<name>A0A1B1Y9V4_9FLAO</name>
<dbReference type="AlphaFoldDB" id="A0A1B1Y9V4"/>
<evidence type="ECO:0000313" key="3">
    <source>
        <dbReference type="Proteomes" id="UP000092967"/>
    </source>
</evidence>
<keyword evidence="3" id="KW-1185">Reference proteome</keyword>
<sequence>MKLLVFFVFVFFQINAQVVSSIKYEGNYKTKTEVLKKLTSLKIGQELDYVTLNNDVTLFSRLPVCNTSSYVVSSTGEDICEVVYTIEETNTIIPTINFWTANNQQFAYQLGVKEFNFLGENKQIGAFYRNNGFHSFSVNYTDPFLFNATTGLSVTLQSLTSLEPLYFNNGSADYEYTNSSIEAMVIKRMSAAHTVNIGLNFFKEKYQYDSGFQSSEIPTRLNENKFLIKTSFDYNKLVYYYQYVNGFRSLLNAQYVMPVDKNQMSFYILWNDFFYYKQIKKNGNFATRLRLGIASNHNNPFAPFVLDNNLNIRGVGNIIDRGTAVAVLNVEYRYTIIDKDWFAMQTNVFVDAGNWRKTGGELKGLISKEGARIHPGIGLRFIHKKIYNAVLRIDYGTSIINGKEKGLVFGVGQYF</sequence>
<organism evidence="2 3">
    <name type="scientific">Wenyingzhuangia fucanilytica</name>
    <dbReference type="NCBI Taxonomy" id="1790137"/>
    <lineage>
        <taxon>Bacteria</taxon>
        <taxon>Pseudomonadati</taxon>
        <taxon>Bacteroidota</taxon>
        <taxon>Flavobacteriia</taxon>
        <taxon>Flavobacteriales</taxon>
        <taxon>Flavobacteriaceae</taxon>
        <taxon>Wenyingzhuangia</taxon>
    </lineage>
</organism>
<dbReference type="KEGG" id="wfu:AXE80_11565"/>
<dbReference type="STRING" id="1790137.AXE80_11565"/>
<proteinExistence type="predicted"/>
<evidence type="ECO:0000313" key="2">
    <source>
        <dbReference type="EMBL" id="ANW97509.1"/>
    </source>
</evidence>
<accession>A0A1B1Y9V4</accession>
<gene>
    <name evidence="2" type="ORF">AXE80_11565</name>
</gene>
<dbReference type="EMBL" id="CP014224">
    <property type="protein sequence ID" value="ANW97509.1"/>
    <property type="molecule type" value="Genomic_DNA"/>
</dbReference>
<reference evidence="2 3" key="1">
    <citation type="submission" date="2016-02" db="EMBL/GenBank/DDBJ databases">
        <authorList>
            <person name="Wen L."/>
            <person name="He K."/>
            <person name="Yang H."/>
        </authorList>
    </citation>
    <scope>NUCLEOTIDE SEQUENCE [LARGE SCALE GENOMIC DNA]</scope>
    <source>
        <strain evidence="2 3">CZ1127</strain>
    </source>
</reference>
<feature type="domain" description="POTRA" evidence="1">
    <location>
        <begin position="18"/>
        <end position="88"/>
    </location>
</feature>
<dbReference type="Pfam" id="PF07244">
    <property type="entry name" value="POTRA"/>
    <property type="match status" value="1"/>
</dbReference>
<dbReference type="Proteomes" id="UP000092967">
    <property type="component" value="Chromosome"/>
</dbReference>
<dbReference type="InterPro" id="IPR010827">
    <property type="entry name" value="BamA/TamA_POTRA"/>
</dbReference>
<protein>
    <recommendedName>
        <fullName evidence="1">POTRA domain-containing protein</fullName>
    </recommendedName>
</protein>
<dbReference type="Gene3D" id="2.40.160.50">
    <property type="entry name" value="membrane protein fhac: a member of the omp85/tpsb transporter family"/>
    <property type="match status" value="1"/>
</dbReference>
<evidence type="ECO:0000259" key="1">
    <source>
        <dbReference type="Pfam" id="PF07244"/>
    </source>
</evidence>
<dbReference type="GO" id="GO:0019867">
    <property type="term" value="C:outer membrane"/>
    <property type="evidence" value="ECO:0007669"/>
    <property type="project" value="InterPro"/>
</dbReference>